<dbReference type="EMBL" id="QBIY01004953">
    <property type="protein sequence ID" value="RXN38306.1"/>
    <property type="molecule type" value="Genomic_DNA"/>
</dbReference>
<comment type="caution">
    <text evidence="6">The sequence shown here is derived from an EMBL/GenBank/DDBJ whole genome shotgun (WGS) entry which is preliminary data.</text>
</comment>
<dbReference type="SUPFAM" id="SSF50630">
    <property type="entry name" value="Acid proteases"/>
    <property type="match status" value="1"/>
</dbReference>
<dbReference type="Gene3D" id="2.40.70.10">
    <property type="entry name" value="Acid Proteases"/>
    <property type="match status" value="1"/>
</dbReference>
<dbReference type="AlphaFoldDB" id="A0A498P313"/>
<dbReference type="InterPro" id="IPR041577">
    <property type="entry name" value="RT_RNaseH_2"/>
</dbReference>
<dbReference type="STRING" id="84645.A0A498P313"/>
<dbReference type="GO" id="GO:0004523">
    <property type="term" value="F:RNA-DNA hybrid ribonuclease activity"/>
    <property type="evidence" value="ECO:0007669"/>
    <property type="project" value="UniProtKB-EC"/>
</dbReference>
<dbReference type="InterPro" id="IPR021109">
    <property type="entry name" value="Peptidase_aspartic_dom_sf"/>
</dbReference>
<name>A0A498P313_LABRO</name>
<protein>
    <recommendedName>
        <fullName evidence="2">ribonuclease H</fullName>
        <ecNumber evidence="2">3.1.26.4</ecNumber>
    </recommendedName>
</protein>
<dbReference type="SUPFAM" id="SSF56672">
    <property type="entry name" value="DNA/RNA polymerases"/>
    <property type="match status" value="1"/>
</dbReference>
<feature type="domain" description="Reverse transcriptase" evidence="5">
    <location>
        <begin position="292"/>
        <end position="466"/>
    </location>
</feature>
<dbReference type="Pfam" id="PF00078">
    <property type="entry name" value="RVT_1"/>
    <property type="match status" value="1"/>
</dbReference>
<dbReference type="GO" id="GO:0006508">
    <property type="term" value="P:proteolysis"/>
    <property type="evidence" value="ECO:0007669"/>
    <property type="project" value="InterPro"/>
</dbReference>
<evidence type="ECO:0000256" key="2">
    <source>
        <dbReference type="ARBA" id="ARBA00012180"/>
    </source>
</evidence>
<dbReference type="GO" id="GO:0004190">
    <property type="term" value="F:aspartic-type endopeptidase activity"/>
    <property type="evidence" value="ECO:0007669"/>
    <property type="project" value="InterPro"/>
</dbReference>
<dbReference type="Gene3D" id="3.10.10.10">
    <property type="entry name" value="HIV Type 1 Reverse Transcriptase, subunit A, domain 1"/>
    <property type="match status" value="1"/>
</dbReference>
<dbReference type="FunFam" id="3.10.20.370:FF:000001">
    <property type="entry name" value="Retrovirus-related Pol polyprotein from transposon 17.6-like protein"/>
    <property type="match status" value="1"/>
</dbReference>
<dbReference type="PROSITE" id="PS50175">
    <property type="entry name" value="ASP_PROT_RETROV"/>
    <property type="match status" value="1"/>
</dbReference>
<keyword evidence="3" id="KW-0378">Hydrolase</keyword>
<dbReference type="Proteomes" id="UP000290572">
    <property type="component" value="Unassembled WGS sequence"/>
</dbReference>
<organism evidence="6 7">
    <name type="scientific">Labeo rohita</name>
    <name type="common">Indian major carp</name>
    <name type="synonym">Cyprinus rohita</name>
    <dbReference type="NCBI Taxonomy" id="84645"/>
    <lineage>
        <taxon>Eukaryota</taxon>
        <taxon>Metazoa</taxon>
        <taxon>Chordata</taxon>
        <taxon>Craniata</taxon>
        <taxon>Vertebrata</taxon>
        <taxon>Euteleostomi</taxon>
        <taxon>Actinopterygii</taxon>
        <taxon>Neopterygii</taxon>
        <taxon>Teleostei</taxon>
        <taxon>Ostariophysi</taxon>
        <taxon>Cypriniformes</taxon>
        <taxon>Cyprinidae</taxon>
        <taxon>Labeoninae</taxon>
        <taxon>Labeonini</taxon>
        <taxon>Labeo</taxon>
    </lineage>
</organism>
<dbReference type="Gene3D" id="3.30.70.270">
    <property type="match status" value="1"/>
</dbReference>
<evidence type="ECO:0000256" key="1">
    <source>
        <dbReference type="ARBA" id="ARBA00010879"/>
    </source>
</evidence>
<reference evidence="6 7" key="1">
    <citation type="submission" date="2018-03" db="EMBL/GenBank/DDBJ databases">
        <title>Draft genome sequence of Rohu Carp (Labeo rohita).</title>
        <authorList>
            <person name="Das P."/>
            <person name="Kushwaha B."/>
            <person name="Joshi C.G."/>
            <person name="Kumar D."/>
            <person name="Nagpure N.S."/>
            <person name="Sahoo L."/>
            <person name="Das S.P."/>
            <person name="Bit A."/>
            <person name="Patnaik S."/>
            <person name="Meher P.K."/>
            <person name="Jayasankar P."/>
            <person name="Koringa P.G."/>
            <person name="Patel N.V."/>
            <person name="Hinsu A.T."/>
            <person name="Kumar R."/>
            <person name="Pandey M."/>
            <person name="Agarwal S."/>
            <person name="Srivastava S."/>
            <person name="Singh M."/>
            <person name="Iquebal M.A."/>
            <person name="Jaiswal S."/>
            <person name="Angadi U.B."/>
            <person name="Kumar N."/>
            <person name="Raza M."/>
            <person name="Shah T.M."/>
            <person name="Rai A."/>
            <person name="Jena J.K."/>
        </authorList>
    </citation>
    <scope>NUCLEOTIDE SEQUENCE [LARGE SCALE GENOMIC DNA]</scope>
    <source>
        <strain evidence="6">DASCIFA01</strain>
        <tissue evidence="6">Testis</tissue>
    </source>
</reference>
<evidence type="ECO:0000256" key="3">
    <source>
        <dbReference type="ARBA" id="ARBA00022801"/>
    </source>
</evidence>
<feature type="domain" description="Peptidase A2" evidence="4">
    <location>
        <begin position="131"/>
        <end position="209"/>
    </location>
</feature>
<dbReference type="InterPro" id="IPR043128">
    <property type="entry name" value="Rev_trsase/Diguanyl_cyclase"/>
</dbReference>
<evidence type="ECO:0000313" key="6">
    <source>
        <dbReference type="EMBL" id="RXN38306.1"/>
    </source>
</evidence>
<dbReference type="InterPro" id="IPR000477">
    <property type="entry name" value="RT_dom"/>
</dbReference>
<dbReference type="CDD" id="cd09274">
    <property type="entry name" value="RNase_HI_RT_Ty3"/>
    <property type="match status" value="1"/>
</dbReference>
<sequence length="698" mass="78595">MKPSEMTYNELKAALLAHYRLQPLVIAERFKFQKRNQKEGESVADYIMALRQLSVSCEFGQYLSDALRDRFVSGLNAVESMQRKLLSQKDLTFNQACETVSSMELASSNTLEIADGKKGIVVNVKLDGKCMDMQLDTGAAVSLMSELSYREFLSHLPLSKTSMQLITYSGERILLLGSVDVPVQYERQNVTLPLVIVKGERPALLGRNWLEKILLDWPNIFNVEKAEVASDPAVKAVLRRHTEFFSDKPSTIKDFKATIQVRPDATPIFQKARPVPYALRETVDKELDRLEKAGIVSKIERSDWAAPIVVVPKSDMSIRICGDYKVTINQNLEEETYPLPNTEDLFAKLAGGTLFSKLDLAHAYQQLKLDQNSEKYLTINTHRGLYKYHRLSYGVASAPSIFQAVMDQILQGLDFLDDILVTASTKEEHIRKLDEVLTRLERYGLRVKLSKCQFMQSSVEYLGHRIDKEGLHPTDEKKQPWSWTAACDMAFEEAKQLLLGSTVLVHYDGNRPLKLECDASPYGVGVVISHIMDNGEECPIVFASRTLTETEKKYAQIEQEALSIIYGVRKFHKYIYGRKFTLITDLKPLLVILGPKAAIPTLAALGMQRWALVLMAYNYDIEYRKSADHMNADAMSRLPTVVKDCTGEEGILHLHQYYRSSQSEGGPSTKPTGIEKDQGNLILCGQTSTSSLLTEPAP</sequence>
<dbReference type="InterPro" id="IPR043502">
    <property type="entry name" value="DNA/RNA_pol_sf"/>
</dbReference>
<dbReference type="CDD" id="cd01647">
    <property type="entry name" value="RT_LTR"/>
    <property type="match status" value="1"/>
</dbReference>
<dbReference type="InterPro" id="IPR050951">
    <property type="entry name" value="Retrovirus_Pol_polyprotein"/>
</dbReference>
<dbReference type="Pfam" id="PF17919">
    <property type="entry name" value="RT_RNaseH_2"/>
    <property type="match status" value="1"/>
</dbReference>
<accession>A0A498P313</accession>
<keyword evidence="7" id="KW-1185">Reference proteome</keyword>
<dbReference type="PANTHER" id="PTHR37984">
    <property type="entry name" value="PROTEIN CBG26694"/>
    <property type="match status" value="1"/>
</dbReference>
<dbReference type="EC" id="3.1.26.4" evidence="2"/>
<gene>
    <name evidence="6" type="ORF">ROHU_001242</name>
</gene>
<evidence type="ECO:0000313" key="7">
    <source>
        <dbReference type="Proteomes" id="UP000290572"/>
    </source>
</evidence>
<proteinExistence type="inferred from homology"/>
<comment type="similarity">
    <text evidence="1">Belongs to the beta type-B retroviral polymerase family. HERV class-II K(HML-2) pol subfamily.</text>
</comment>
<evidence type="ECO:0000259" key="4">
    <source>
        <dbReference type="PROSITE" id="PS50175"/>
    </source>
</evidence>
<dbReference type="PANTHER" id="PTHR37984:SF10">
    <property type="entry name" value="RIBONUCLEASE H"/>
    <property type="match status" value="1"/>
</dbReference>
<dbReference type="PROSITE" id="PS50878">
    <property type="entry name" value="RT_POL"/>
    <property type="match status" value="1"/>
</dbReference>
<evidence type="ECO:0000259" key="5">
    <source>
        <dbReference type="PROSITE" id="PS50878"/>
    </source>
</evidence>
<dbReference type="InterPro" id="IPR001995">
    <property type="entry name" value="Peptidase_A2_cat"/>
</dbReference>